<dbReference type="RefSeq" id="XP_044565123.1">
    <property type="nucleotide sequence ID" value="XM_044704275.1"/>
</dbReference>
<proteinExistence type="inferred from homology"/>
<dbReference type="GO" id="GO:0004869">
    <property type="term" value="F:cysteine-type endopeptidase inhibitor activity"/>
    <property type="evidence" value="ECO:0007669"/>
    <property type="project" value="UniProtKB-KW"/>
</dbReference>
<dbReference type="InterPro" id="IPR018073">
    <property type="entry name" value="Prot_inh_cystat_CS"/>
</dbReference>
<dbReference type="Proteomes" id="UP000444721">
    <property type="component" value="Unassembled WGS sequence"/>
</dbReference>
<organism evidence="4 5">
    <name type="scientific">Naegleria fowleri</name>
    <name type="common">Brain eating amoeba</name>
    <dbReference type="NCBI Taxonomy" id="5763"/>
    <lineage>
        <taxon>Eukaryota</taxon>
        <taxon>Discoba</taxon>
        <taxon>Heterolobosea</taxon>
        <taxon>Tetramitia</taxon>
        <taxon>Eutetramitia</taxon>
        <taxon>Vahlkampfiidae</taxon>
        <taxon>Naegleria</taxon>
    </lineage>
</organism>
<dbReference type="GO" id="GO:0005829">
    <property type="term" value="C:cytosol"/>
    <property type="evidence" value="ECO:0007669"/>
    <property type="project" value="TreeGrafter"/>
</dbReference>
<gene>
    <name evidence="4" type="ORF">FDP41_013624</name>
</gene>
<dbReference type="SUPFAM" id="SSF54403">
    <property type="entry name" value="Cystatin/monellin"/>
    <property type="match status" value="1"/>
</dbReference>
<dbReference type="AlphaFoldDB" id="A0A6A5C3G9"/>
<evidence type="ECO:0000313" key="5">
    <source>
        <dbReference type="Proteomes" id="UP000444721"/>
    </source>
</evidence>
<reference evidence="4 5" key="1">
    <citation type="journal article" date="2019" name="Sci. Rep.">
        <title>Nanopore sequencing improves the draft genome of the human pathogenic amoeba Naegleria fowleri.</title>
        <authorList>
            <person name="Liechti N."/>
            <person name="Schurch N."/>
            <person name="Bruggmann R."/>
            <person name="Wittwer M."/>
        </authorList>
    </citation>
    <scope>NUCLEOTIDE SEQUENCE [LARGE SCALE GENOMIC DNA]</scope>
    <source>
        <strain evidence="4 5">ATCC 30894</strain>
    </source>
</reference>
<sequence length="89" mass="10044">MSAGEHNRNHIDETIKTQTLEKLVENFVNKGYPEFKPIQHTTQVVSGINHKYKIQVGKNAYIHCKIHENTKGELSVISVDEGKTLSDAL</sequence>
<dbReference type="VEuPathDB" id="AmoebaDB:NfTy_027560"/>
<keyword evidence="5" id="KW-1185">Reference proteome</keyword>
<dbReference type="PANTHER" id="PTHR11414:SF21">
    <property type="entry name" value="CYSTATIN 14A, TANDEM DUPLICATE 1-RELATED"/>
    <property type="match status" value="1"/>
</dbReference>
<dbReference type="InterPro" id="IPR046350">
    <property type="entry name" value="Cystatin_sf"/>
</dbReference>
<dbReference type="VEuPathDB" id="AmoebaDB:FDP41_013624"/>
<dbReference type="EMBL" id="VFQX01000019">
    <property type="protein sequence ID" value="KAF0980410.1"/>
    <property type="molecule type" value="Genomic_DNA"/>
</dbReference>
<keyword evidence="3" id="KW-0789">Thiol protease inhibitor</keyword>
<evidence type="ECO:0000313" key="4">
    <source>
        <dbReference type="EMBL" id="KAF0980410.1"/>
    </source>
</evidence>
<comment type="similarity">
    <text evidence="1">Belongs to the cystatin family.</text>
</comment>
<dbReference type="PROSITE" id="PS00287">
    <property type="entry name" value="CYSTATIN"/>
    <property type="match status" value="1"/>
</dbReference>
<dbReference type="GeneID" id="68120839"/>
<dbReference type="Gene3D" id="3.10.450.10">
    <property type="match status" value="1"/>
</dbReference>
<evidence type="ECO:0008006" key="6">
    <source>
        <dbReference type="Google" id="ProtNLM"/>
    </source>
</evidence>
<comment type="caution">
    <text evidence="4">The sequence shown here is derived from an EMBL/GenBank/DDBJ whole genome shotgun (WGS) entry which is preliminary data.</text>
</comment>
<dbReference type="OrthoDB" id="2429551at2759"/>
<evidence type="ECO:0000256" key="1">
    <source>
        <dbReference type="ARBA" id="ARBA00009403"/>
    </source>
</evidence>
<accession>A0A6A5C3G9</accession>
<dbReference type="PRINTS" id="PR00295">
    <property type="entry name" value="STEFINA"/>
</dbReference>
<protein>
    <recommendedName>
        <fullName evidence="6">Cystatin domain-containing protein</fullName>
    </recommendedName>
</protein>
<name>A0A6A5C3G9_NAEFO</name>
<dbReference type="InterPro" id="IPR001713">
    <property type="entry name" value="Prot_inh_stefin"/>
</dbReference>
<evidence type="ECO:0000256" key="2">
    <source>
        <dbReference type="ARBA" id="ARBA00022690"/>
    </source>
</evidence>
<keyword evidence="2" id="KW-0646">Protease inhibitor</keyword>
<evidence type="ECO:0000256" key="3">
    <source>
        <dbReference type="ARBA" id="ARBA00022704"/>
    </source>
</evidence>
<dbReference type="PANTHER" id="PTHR11414">
    <property type="entry name" value="CYSTATIN FAMILY MEMBER"/>
    <property type="match status" value="1"/>
</dbReference>